<dbReference type="AlphaFoldDB" id="A0ABD3N3B0"/>
<reference evidence="2 3" key="1">
    <citation type="submission" date="2024-10" db="EMBL/GenBank/DDBJ databases">
        <title>Updated reference genomes for cyclostephanoid diatoms.</title>
        <authorList>
            <person name="Roberts W.R."/>
            <person name="Alverson A.J."/>
        </authorList>
    </citation>
    <scope>NUCLEOTIDE SEQUENCE [LARGE SCALE GENOMIC DNA]</scope>
    <source>
        <strain evidence="2 3">AJA010-31</strain>
    </source>
</reference>
<accession>A0ABD3N3B0</accession>
<gene>
    <name evidence="2" type="ORF">ACHAWO_009379</name>
</gene>
<feature type="compositionally biased region" description="Low complexity" evidence="1">
    <location>
        <begin position="202"/>
        <end position="213"/>
    </location>
</feature>
<evidence type="ECO:0000313" key="2">
    <source>
        <dbReference type="EMBL" id="KAL3770615.1"/>
    </source>
</evidence>
<name>A0ABD3N3B0_9STRA</name>
<comment type="caution">
    <text evidence="2">The sequence shown here is derived from an EMBL/GenBank/DDBJ whole genome shotgun (WGS) entry which is preliminary data.</text>
</comment>
<dbReference type="Proteomes" id="UP001530400">
    <property type="component" value="Unassembled WGS sequence"/>
</dbReference>
<protein>
    <submittedName>
        <fullName evidence="2">Uncharacterized protein</fullName>
    </submittedName>
</protein>
<evidence type="ECO:0000313" key="3">
    <source>
        <dbReference type="Proteomes" id="UP001530400"/>
    </source>
</evidence>
<sequence>MKVHYLEIVSPYVSSAVAINSQLHNITFSPAPELGNAQIATLTDGSTFGIRAPMHDAEMAVIRPYMLVDDSGMAAKRTNKRRSAHFSSLQWSDPDGKVDDLFCVEHKSKVLHLMDYCTTRHELVRYHNTRCVSSSTSRLEKKSISGAATILPSELLIDEHGVLVDILRAHKNTDSMTMDRISHFLLFGEKLPDGDKPRTKRSSVPSSFSRSTRNIVGRTESSRRRITMPASFSFGKSLRRF</sequence>
<proteinExistence type="predicted"/>
<keyword evidence="3" id="KW-1185">Reference proteome</keyword>
<organism evidence="2 3">
    <name type="scientific">Cyclotella atomus</name>
    <dbReference type="NCBI Taxonomy" id="382360"/>
    <lineage>
        <taxon>Eukaryota</taxon>
        <taxon>Sar</taxon>
        <taxon>Stramenopiles</taxon>
        <taxon>Ochrophyta</taxon>
        <taxon>Bacillariophyta</taxon>
        <taxon>Coscinodiscophyceae</taxon>
        <taxon>Thalassiosirophycidae</taxon>
        <taxon>Stephanodiscales</taxon>
        <taxon>Stephanodiscaceae</taxon>
        <taxon>Cyclotella</taxon>
    </lineage>
</organism>
<dbReference type="EMBL" id="JALLPJ020001306">
    <property type="protein sequence ID" value="KAL3770615.1"/>
    <property type="molecule type" value="Genomic_DNA"/>
</dbReference>
<feature type="region of interest" description="Disordered" evidence="1">
    <location>
        <begin position="194"/>
        <end position="222"/>
    </location>
</feature>
<evidence type="ECO:0000256" key="1">
    <source>
        <dbReference type="SAM" id="MobiDB-lite"/>
    </source>
</evidence>